<proteinExistence type="predicted"/>
<keyword evidence="2" id="KW-1185">Reference proteome</keyword>
<sequence length="120" mass="12746">MQGKVLLLLINKELTPQLKGSYPLPPGPMFPASQAAGSIRDSMGHPPPCVQYRHCCRIGLYLTHCGSGLSLGQLPVCDLSSVCGVSGRAPPPSPAGSLANNTTKLQLHFRLQLHFAATEE</sequence>
<protein>
    <submittedName>
        <fullName evidence="1">Uncharacterized protein</fullName>
    </submittedName>
</protein>
<name>A0A9D4AZ51_9SAUR</name>
<evidence type="ECO:0000313" key="1">
    <source>
        <dbReference type="EMBL" id="KAH1175169.1"/>
    </source>
</evidence>
<dbReference type="Proteomes" id="UP000827986">
    <property type="component" value="Unassembled WGS sequence"/>
</dbReference>
<accession>A0A9D4AZ51</accession>
<reference evidence="1" key="1">
    <citation type="submission" date="2021-09" db="EMBL/GenBank/DDBJ databases">
        <title>The genome of Mauremys mutica provides insights into the evolution of semi-aquatic lifestyle.</title>
        <authorList>
            <person name="Gong S."/>
            <person name="Gao Y."/>
        </authorList>
    </citation>
    <scope>NUCLEOTIDE SEQUENCE</scope>
    <source>
        <strain evidence="1">MM-2020</strain>
        <tissue evidence="1">Muscle</tissue>
    </source>
</reference>
<dbReference type="EMBL" id="JAHDVG010000478">
    <property type="protein sequence ID" value="KAH1175169.1"/>
    <property type="molecule type" value="Genomic_DNA"/>
</dbReference>
<comment type="caution">
    <text evidence="1">The sequence shown here is derived from an EMBL/GenBank/DDBJ whole genome shotgun (WGS) entry which is preliminary data.</text>
</comment>
<dbReference type="AlphaFoldDB" id="A0A9D4AZ51"/>
<evidence type="ECO:0000313" key="2">
    <source>
        <dbReference type="Proteomes" id="UP000827986"/>
    </source>
</evidence>
<gene>
    <name evidence="1" type="ORF">KIL84_021583</name>
</gene>
<organism evidence="1 2">
    <name type="scientific">Mauremys mutica</name>
    <name type="common">yellowpond turtle</name>
    <dbReference type="NCBI Taxonomy" id="74926"/>
    <lineage>
        <taxon>Eukaryota</taxon>
        <taxon>Metazoa</taxon>
        <taxon>Chordata</taxon>
        <taxon>Craniata</taxon>
        <taxon>Vertebrata</taxon>
        <taxon>Euteleostomi</taxon>
        <taxon>Archelosauria</taxon>
        <taxon>Testudinata</taxon>
        <taxon>Testudines</taxon>
        <taxon>Cryptodira</taxon>
        <taxon>Durocryptodira</taxon>
        <taxon>Testudinoidea</taxon>
        <taxon>Geoemydidae</taxon>
        <taxon>Geoemydinae</taxon>
        <taxon>Mauremys</taxon>
    </lineage>
</organism>